<dbReference type="Proteomes" id="UP000000311">
    <property type="component" value="Unassembled WGS sequence"/>
</dbReference>
<proteinExistence type="predicted"/>
<name>E2AKS5_CAMFO</name>
<evidence type="ECO:0000313" key="2">
    <source>
        <dbReference type="Proteomes" id="UP000000311"/>
    </source>
</evidence>
<organism evidence="2">
    <name type="scientific">Camponotus floridanus</name>
    <name type="common">Florida carpenter ant</name>
    <dbReference type="NCBI Taxonomy" id="104421"/>
    <lineage>
        <taxon>Eukaryota</taxon>
        <taxon>Metazoa</taxon>
        <taxon>Ecdysozoa</taxon>
        <taxon>Arthropoda</taxon>
        <taxon>Hexapoda</taxon>
        <taxon>Insecta</taxon>
        <taxon>Pterygota</taxon>
        <taxon>Neoptera</taxon>
        <taxon>Endopterygota</taxon>
        <taxon>Hymenoptera</taxon>
        <taxon>Apocrita</taxon>
        <taxon>Aculeata</taxon>
        <taxon>Formicoidea</taxon>
        <taxon>Formicidae</taxon>
        <taxon>Formicinae</taxon>
        <taxon>Camponotus</taxon>
    </lineage>
</organism>
<dbReference type="OMA" id="ICSLICA"/>
<dbReference type="InParanoid" id="E2AKS5"/>
<dbReference type="EMBL" id="GL440400">
    <property type="protein sequence ID" value="EFN65963.1"/>
    <property type="molecule type" value="Genomic_DNA"/>
</dbReference>
<dbReference type="AlphaFoldDB" id="E2AKS5"/>
<dbReference type="PANTHER" id="PTHR31912">
    <property type="entry name" value="IP13529P"/>
    <property type="match status" value="1"/>
</dbReference>
<keyword evidence="2" id="KW-1185">Reference proteome</keyword>
<gene>
    <name evidence="1" type="ORF">EAG_07128</name>
</gene>
<sequence>NSNALFDIKDGSVIKNNNFFRNNKYTLQILLYQDAFEICNPLGSAKKKFKLVGVYMVLGNLPPYLRSKVDNIQLVMLCYEKHVTFFGWEKIMEYLINDLKCLENGGIDINVDNKTINFVGTVVAMLGDNLGSHQIGGFTENFNSEYFCRFCDITQNEFQSKYACTNINRNSDNYNLCVTQAKNIMKAVKGIKNDSPLNKLNYFHICNPGLPPCIAHDLFEGIVSYDLIYCIKYFVKEGWFPYQFLNYRLQKMKFLYENVRNCIPLIRDSTKIAGTASQIRKILLIFPLAIFDVVKNIKDDVWILMLYLREICSLICAPALSFGQIALLQEKINDYLSLRVKCFPSIKLRPKHHYISHYPILTTCFGPLKHLWTLRFESKHRYFKNIVKHSQNFKNVIKLLSH</sequence>
<protein>
    <submittedName>
        <fullName evidence="1">Uncharacterized protein</fullName>
    </submittedName>
</protein>
<reference evidence="1 2" key="1">
    <citation type="journal article" date="2010" name="Science">
        <title>Genomic comparison of the ants Camponotus floridanus and Harpegnathos saltator.</title>
        <authorList>
            <person name="Bonasio R."/>
            <person name="Zhang G."/>
            <person name="Ye C."/>
            <person name="Mutti N.S."/>
            <person name="Fang X."/>
            <person name="Qin N."/>
            <person name="Donahue G."/>
            <person name="Yang P."/>
            <person name="Li Q."/>
            <person name="Li C."/>
            <person name="Zhang P."/>
            <person name="Huang Z."/>
            <person name="Berger S.L."/>
            <person name="Reinberg D."/>
            <person name="Wang J."/>
            <person name="Liebig J."/>
        </authorList>
    </citation>
    <scope>NUCLEOTIDE SEQUENCE [LARGE SCALE GENOMIC DNA]</scope>
    <source>
        <strain evidence="2">C129</strain>
    </source>
</reference>
<feature type="non-terminal residue" evidence="1">
    <location>
        <position position="402"/>
    </location>
</feature>
<accession>E2AKS5</accession>
<dbReference type="PANTHER" id="PTHR31912:SF35">
    <property type="entry name" value="C2H2-TYPE DOMAIN-CONTAINING PROTEIN"/>
    <property type="match status" value="1"/>
</dbReference>
<feature type="non-terminal residue" evidence="1">
    <location>
        <position position="1"/>
    </location>
</feature>
<evidence type="ECO:0000313" key="1">
    <source>
        <dbReference type="EMBL" id="EFN65963.1"/>
    </source>
</evidence>